<dbReference type="RefSeq" id="WP_185889679.1">
    <property type="nucleotide sequence ID" value="NZ_CP060202.1"/>
</dbReference>
<accession>A0A7G7WBR0</accession>
<feature type="transmembrane region" description="Helical" evidence="1">
    <location>
        <begin position="23"/>
        <end position="51"/>
    </location>
</feature>
<evidence type="ECO:0000313" key="3">
    <source>
        <dbReference type="Proteomes" id="UP000515489"/>
    </source>
</evidence>
<keyword evidence="3" id="KW-1185">Reference proteome</keyword>
<keyword evidence="1" id="KW-1133">Transmembrane helix</keyword>
<dbReference type="EMBL" id="CP060202">
    <property type="protein sequence ID" value="QNH63803.1"/>
    <property type="molecule type" value="Genomic_DNA"/>
</dbReference>
<dbReference type="KEGG" id="hsk:H4317_08415"/>
<protein>
    <submittedName>
        <fullName evidence="2">Uncharacterized protein</fullName>
    </submittedName>
</protein>
<keyword evidence="1" id="KW-0812">Transmembrane</keyword>
<organism evidence="2 3">
    <name type="scientific">Hymenobacter sediminicola</name>
    <dbReference type="NCBI Taxonomy" id="2761579"/>
    <lineage>
        <taxon>Bacteria</taxon>
        <taxon>Pseudomonadati</taxon>
        <taxon>Bacteroidota</taxon>
        <taxon>Cytophagia</taxon>
        <taxon>Cytophagales</taxon>
        <taxon>Hymenobacteraceae</taxon>
        <taxon>Hymenobacter</taxon>
    </lineage>
</organism>
<keyword evidence="1" id="KW-0472">Membrane</keyword>
<sequence>MRIQITPLIIPATPPAPQSLADYVQVVGLCIIVPMLVPAALVLMPILLLMMGWEWLIARLRAITGWPTESPPPPPSLVSLLRSPKVELSYLPGWSVEITPSVARGILLQLLEATHNPDGPAGTSWLVYLDLKTLQWQRLQETSGYLLENIPDEPDVLRGWLEDGSEVRLHIAETQQTVENTAPEER</sequence>
<gene>
    <name evidence="2" type="ORF">H4317_08415</name>
</gene>
<reference evidence="2 3" key="1">
    <citation type="submission" date="2020-08" db="EMBL/GenBank/DDBJ databases">
        <title>Hymenobacter sp. S2-20-2 genome sequencing.</title>
        <authorList>
            <person name="Jin L."/>
        </authorList>
    </citation>
    <scope>NUCLEOTIDE SEQUENCE [LARGE SCALE GENOMIC DNA]</scope>
    <source>
        <strain evidence="2 3">S2-20-2</strain>
    </source>
</reference>
<dbReference type="AlphaFoldDB" id="A0A7G7WBR0"/>
<evidence type="ECO:0000256" key="1">
    <source>
        <dbReference type="SAM" id="Phobius"/>
    </source>
</evidence>
<evidence type="ECO:0000313" key="2">
    <source>
        <dbReference type="EMBL" id="QNH63803.1"/>
    </source>
</evidence>
<proteinExistence type="predicted"/>
<name>A0A7G7WBR0_9BACT</name>
<dbReference type="Proteomes" id="UP000515489">
    <property type="component" value="Chromosome"/>
</dbReference>